<protein>
    <submittedName>
        <fullName evidence="2">Uncharacterized protein</fullName>
    </submittedName>
</protein>
<dbReference type="RefSeq" id="WP_175326042.1">
    <property type="nucleotide sequence ID" value="NZ_BAAAWP010000001.1"/>
</dbReference>
<dbReference type="Proteomes" id="UP000539146">
    <property type="component" value="Unassembled WGS sequence"/>
</dbReference>
<evidence type="ECO:0000313" key="3">
    <source>
        <dbReference type="Proteomes" id="UP000539146"/>
    </source>
</evidence>
<dbReference type="AlphaFoldDB" id="A0A850DXW8"/>
<organism evidence="2 3">
    <name type="scientific">Curtobacterium citreum</name>
    <dbReference type="NCBI Taxonomy" id="2036"/>
    <lineage>
        <taxon>Bacteria</taxon>
        <taxon>Bacillati</taxon>
        <taxon>Actinomycetota</taxon>
        <taxon>Actinomycetes</taxon>
        <taxon>Micrococcales</taxon>
        <taxon>Microbacteriaceae</taxon>
        <taxon>Curtobacterium</taxon>
    </lineage>
</organism>
<gene>
    <name evidence="2" type="ORF">HP467_09650</name>
</gene>
<proteinExistence type="predicted"/>
<name>A0A850DXW8_9MICO</name>
<sequence>MHPPRSRTADAITLGFLVVGLAVIVIALVALVRDVRDDAAWAAVLLGLGLGVWGLWFRRLGTEDAADEATSNRSATGRIGTVAIVGIIAGGAYWLLRGTLDRTAAEASVVTGITLALWLVNRVLDAQIRRRRAAGDTD</sequence>
<feature type="transmembrane region" description="Helical" evidence="1">
    <location>
        <begin position="12"/>
        <end position="33"/>
    </location>
</feature>
<reference evidence="2 3" key="1">
    <citation type="submission" date="2020-05" db="EMBL/GenBank/DDBJ databases">
        <title>Genome Sequencing of Type Strains.</title>
        <authorList>
            <person name="Lemaire J.F."/>
            <person name="Inderbitzin P."/>
            <person name="Gregorio O.A."/>
            <person name="Collins S.B."/>
            <person name="Wespe N."/>
            <person name="Knight-Connoni V."/>
        </authorList>
    </citation>
    <scope>NUCLEOTIDE SEQUENCE [LARGE SCALE GENOMIC DNA]</scope>
    <source>
        <strain evidence="2 3">DSM 20512</strain>
    </source>
</reference>
<feature type="transmembrane region" description="Helical" evidence="1">
    <location>
        <begin position="39"/>
        <end position="57"/>
    </location>
</feature>
<comment type="caution">
    <text evidence="2">The sequence shown here is derived from an EMBL/GenBank/DDBJ whole genome shotgun (WGS) entry which is preliminary data.</text>
</comment>
<feature type="transmembrane region" description="Helical" evidence="1">
    <location>
        <begin position="77"/>
        <end position="95"/>
    </location>
</feature>
<keyword evidence="1" id="KW-0812">Transmembrane</keyword>
<evidence type="ECO:0000313" key="2">
    <source>
        <dbReference type="EMBL" id="NUU28372.1"/>
    </source>
</evidence>
<keyword evidence="1" id="KW-1133">Transmembrane helix</keyword>
<accession>A0A850DXW8</accession>
<evidence type="ECO:0000256" key="1">
    <source>
        <dbReference type="SAM" id="Phobius"/>
    </source>
</evidence>
<dbReference type="EMBL" id="JABMCG010000104">
    <property type="protein sequence ID" value="NUU28372.1"/>
    <property type="molecule type" value="Genomic_DNA"/>
</dbReference>
<keyword evidence="1" id="KW-0472">Membrane</keyword>